<comment type="subcellular location">
    <subcellularLocation>
        <location evidence="1">Cell membrane</location>
        <topology evidence="1">Multi-pass membrane protein</topology>
    </subcellularLocation>
</comment>
<feature type="transmembrane region" description="Helical" evidence="6">
    <location>
        <begin position="53"/>
        <end position="75"/>
    </location>
</feature>
<dbReference type="EMBL" id="LR134473">
    <property type="protein sequence ID" value="VEI04507.1"/>
    <property type="molecule type" value="Genomic_DNA"/>
</dbReference>
<dbReference type="GO" id="GO:0022857">
    <property type="term" value="F:transmembrane transporter activity"/>
    <property type="evidence" value="ECO:0007669"/>
    <property type="project" value="InterPro"/>
</dbReference>
<dbReference type="Gene3D" id="1.20.1250.20">
    <property type="entry name" value="MFS general substrate transporter like domains"/>
    <property type="match status" value="1"/>
</dbReference>
<feature type="transmembrane region" description="Helical" evidence="6">
    <location>
        <begin position="291"/>
        <end position="310"/>
    </location>
</feature>
<evidence type="ECO:0000256" key="6">
    <source>
        <dbReference type="SAM" id="Phobius"/>
    </source>
</evidence>
<evidence type="ECO:0000256" key="5">
    <source>
        <dbReference type="ARBA" id="ARBA00023136"/>
    </source>
</evidence>
<dbReference type="Proteomes" id="UP000277858">
    <property type="component" value="Chromosome"/>
</dbReference>
<evidence type="ECO:0000313" key="7">
    <source>
        <dbReference type="EMBL" id="VEI04507.1"/>
    </source>
</evidence>
<keyword evidence="4 6" id="KW-1133">Transmembrane helix</keyword>
<dbReference type="InterPro" id="IPR011701">
    <property type="entry name" value="MFS"/>
</dbReference>
<dbReference type="PANTHER" id="PTHR23513">
    <property type="entry name" value="INTEGRAL MEMBRANE EFFLUX PROTEIN-RELATED"/>
    <property type="match status" value="1"/>
</dbReference>
<feature type="transmembrane region" description="Helical" evidence="6">
    <location>
        <begin position="264"/>
        <end position="284"/>
    </location>
</feature>
<name>A0A3S4V4C8_9ACTN</name>
<organism evidence="7 8">
    <name type="scientific">Acidipropionibacterium jensenii</name>
    <dbReference type="NCBI Taxonomy" id="1749"/>
    <lineage>
        <taxon>Bacteria</taxon>
        <taxon>Bacillati</taxon>
        <taxon>Actinomycetota</taxon>
        <taxon>Actinomycetes</taxon>
        <taxon>Propionibacteriales</taxon>
        <taxon>Propionibacteriaceae</taxon>
        <taxon>Acidipropionibacterium</taxon>
    </lineage>
</organism>
<feature type="transmembrane region" description="Helical" evidence="6">
    <location>
        <begin position="228"/>
        <end position="252"/>
    </location>
</feature>
<dbReference type="RefSeq" id="WP_172599493.1">
    <property type="nucleotide sequence ID" value="NZ_LR134473.1"/>
</dbReference>
<keyword evidence="5 6" id="KW-0472">Membrane</keyword>
<gene>
    <name evidence="7" type="ORF">NCTC13652_02739</name>
</gene>
<dbReference type="SUPFAM" id="SSF103473">
    <property type="entry name" value="MFS general substrate transporter"/>
    <property type="match status" value="1"/>
</dbReference>
<feature type="transmembrane region" description="Helical" evidence="6">
    <location>
        <begin position="316"/>
        <end position="343"/>
    </location>
</feature>
<evidence type="ECO:0000256" key="4">
    <source>
        <dbReference type="ARBA" id="ARBA00022989"/>
    </source>
</evidence>
<sequence length="410" mass="42547">MEARSRDLGQTRGEGLPGGFWWWAAATAVSGLGTGVGRLAISWSATGLGATTAGWVSSFTTLPTIVLVLLGGALGDRIGQRLVLTLTTSASILQYLTFLFLLHLHVPLLPLLLVNALVLGGIDGLATPSSAVYARLLVRDEDVPRAVSITNTRGLVVGILAPTLGGVIVSRWSLAGALWIDLVSFLGVLAVLVLIRPVRASGATHGSRGTIGGNVLEGMRHLAHEKCLVELLLSLILVSAGMLTVNSLALPLLVRSRHWRASSLGMLSTAWSAGSLVVSVLISARGPARRPVVLMVAGVVLSACSCFALMTVPTVWAGIVVMACMGAGVVLFTGHLGPAFIFLTPEGEMSRFSSVLHLAQVLPVAVAAPVIGSIAERFSVEGALLVMGLLVLGAGVVLLTREAVRDIVLP</sequence>
<feature type="transmembrane region" description="Helical" evidence="6">
    <location>
        <begin position="82"/>
        <end position="102"/>
    </location>
</feature>
<feature type="transmembrane region" description="Helical" evidence="6">
    <location>
        <begin position="178"/>
        <end position="198"/>
    </location>
</feature>
<evidence type="ECO:0000256" key="2">
    <source>
        <dbReference type="ARBA" id="ARBA00022475"/>
    </source>
</evidence>
<feature type="transmembrane region" description="Helical" evidence="6">
    <location>
        <begin position="381"/>
        <end position="400"/>
    </location>
</feature>
<evidence type="ECO:0000256" key="1">
    <source>
        <dbReference type="ARBA" id="ARBA00004651"/>
    </source>
</evidence>
<dbReference type="InterPro" id="IPR036259">
    <property type="entry name" value="MFS_trans_sf"/>
</dbReference>
<dbReference type="AlphaFoldDB" id="A0A3S4V4C8"/>
<keyword evidence="8" id="KW-1185">Reference proteome</keyword>
<proteinExistence type="predicted"/>
<feature type="transmembrane region" description="Helical" evidence="6">
    <location>
        <begin position="355"/>
        <end position="375"/>
    </location>
</feature>
<keyword evidence="2" id="KW-1003">Cell membrane</keyword>
<protein>
    <submittedName>
        <fullName evidence="7">Enterobactin exporter EntS</fullName>
    </submittedName>
</protein>
<keyword evidence="3 6" id="KW-0812">Transmembrane</keyword>
<feature type="transmembrane region" description="Helical" evidence="6">
    <location>
        <begin position="20"/>
        <end position="41"/>
    </location>
</feature>
<reference evidence="7 8" key="1">
    <citation type="submission" date="2018-12" db="EMBL/GenBank/DDBJ databases">
        <authorList>
            <consortium name="Pathogen Informatics"/>
        </authorList>
    </citation>
    <scope>NUCLEOTIDE SEQUENCE [LARGE SCALE GENOMIC DNA]</scope>
    <source>
        <strain evidence="7 8">NCTC13652</strain>
    </source>
</reference>
<accession>A0A3S4V4C8</accession>
<dbReference type="Pfam" id="PF07690">
    <property type="entry name" value="MFS_1"/>
    <property type="match status" value="1"/>
</dbReference>
<feature type="transmembrane region" description="Helical" evidence="6">
    <location>
        <begin position="154"/>
        <end position="172"/>
    </location>
</feature>
<evidence type="ECO:0000256" key="3">
    <source>
        <dbReference type="ARBA" id="ARBA00022692"/>
    </source>
</evidence>
<evidence type="ECO:0000313" key="8">
    <source>
        <dbReference type="Proteomes" id="UP000277858"/>
    </source>
</evidence>
<dbReference type="PANTHER" id="PTHR23513:SF11">
    <property type="entry name" value="STAPHYLOFERRIN A TRANSPORTER"/>
    <property type="match status" value="1"/>
</dbReference>
<dbReference type="GO" id="GO:0005886">
    <property type="term" value="C:plasma membrane"/>
    <property type="evidence" value="ECO:0007669"/>
    <property type="project" value="UniProtKB-SubCell"/>
</dbReference>
<feature type="transmembrane region" description="Helical" evidence="6">
    <location>
        <begin position="108"/>
        <end position="133"/>
    </location>
</feature>